<gene>
    <name evidence="3" type="ORF">ENQ87_05700</name>
</gene>
<dbReference type="InterPro" id="IPR029016">
    <property type="entry name" value="GAF-like_dom_sf"/>
</dbReference>
<dbReference type="Gene3D" id="3.30.450.40">
    <property type="match status" value="1"/>
</dbReference>
<evidence type="ECO:0000256" key="1">
    <source>
        <dbReference type="SAM" id="Phobius"/>
    </source>
</evidence>
<keyword evidence="1" id="KW-0472">Membrane</keyword>
<evidence type="ECO:0000313" key="3">
    <source>
        <dbReference type="EMBL" id="HEN41859.1"/>
    </source>
</evidence>
<evidence type="ECO:0000259" key="2">
    <source>
        <dbReference type="Pfam" id="PF16963"/>
    </source>
</evidence>
<feature type="transmembrane region" description="Helical" evidence="1">
    <location>
        <begin position="62"/>
        <end position="84"/>
    </location>
</feature>
<feature type="domain" description="PelD GGDEF" evidence="2">
    <location>
        <begin position="334"/>
        <end position="457"/>
    </location>
</feature>
<protein>
    <recommendedName>
        <fullName evidence="2">PelD GGDEF domain-containing protein</fullName>
    </recommendedName>
</protein>
<name>A0A831XDU8_GEOME</name>
<dbReference type="InterPro" id="IPR031583">
    <property type="entry name" value="PelD_GGDEF"/>
</dbReference>
<dbReference type="SUPFAM" id="SSF55781">
    <property type="entry name" value="GAF domain-like"/>
    <property type="match status" value="1"/>
</dbReference>
<proteinExistence type="predicted"/>
<dbReference type="Pfam" id="PF16963">
    <property type="entry name" value="PelD_GGDEF"/>
    <property type="match status" value="1"/>
</dbReference>
<comment type="caution">
    <text evidence="3">The sequence shown here is derived from an EMBL/GenBank/DDBJ whole genome shotgun (WGS) entry which is preliminary data.</text>
</comment>
<dbReference type="Gene3D" id="3.30.70.2880">
    <property type="match status" value="1"/>
</dbReference>
<keyword evidence="1" id="KW-0812">Transmembrane</keyword>
<feature type="transmembrane region" description="Helical" evidence="1">
    <location>
        <begin position="90"/>
        <end position="108"/>
    </location>
</feature>
<dbReference type="EMBL" id="DSOV01000021">
    <property type="protein sequence ID" value="HEN41859.1"/>
    <property type="molecule type" value="Genomic_DNA"/>
</dbReference>
<accession>A0A831XDU8</accession>
<sequence length="459" mass="50799">MALDKHITMKLDRWLETFAITAISVLGGVVLNGSDPLFVHAQFPWIWFGPLLIALRYGIAPGLVSTGGICLALIVLPRFGFPIGEFPTNYVLGGLLMVLITGQFSEIWNKRLRHADQLSRHTNERFEQLSRAYFMVRLSHDRLEQNLISRPVTLRDAMGDLRKLLVTHGGRMDSETGSALLSILMHYCSLESAAIYLADDNEEIVEHPLAACGKGAPLHRDDLLLRSAIESGNSAYQAINRHIVEGQTTSPAALSAAVWSVDTSRGNPKEQTSYLVVAPMRTSSGKLLGMLLVTEMPFLNLHRETLQIMGVLLAYASDQTESVQQAANLLSRFPGCPPNFAAELFKTVRLKRDLEVNSALVVIEVDAGPRMDEICATMERQQRGLDHSWRRPTEWGTQLVTLMPFSGPASIEGYQSRLDAILQRQFGKSIGKEGITMRSTIVNADDPIAQLAGLLEKRQ</sequence>
<feature type="transmembrane region" description="Helical" evidence="1">
    <location>
        <begin position="14"/>
        <end position="31"/>
    </location>
</feature>
<organism evidence="3">
    <name type="scientific">Geobacter metallireducens</name>
    <dbReference type="NCBI Taxonomy" id="28232"/>
    <lineage>
        <taxon>Bacteria</taxon>
        <taxon>Pseudomonadati</taxon>
        <taxon>Thermodesulfobacteriota</taxon>
        <taxon>Desulfuromonadia</taxon>
        <taxon>Geobacterales</taxon>
        <taxon>Geobacteraceae</taxon>
        <taxon>Geobacter</taxon>
    </lineage>
</organism>
<dbReference type="InterPro" id="IPR038367">
    <property type="entry name" value="PelD_GGDEF_sf"/>
</dbReference>
<dbReference type="AlphaFoldDB" id="A0A831XDU8"/>
<keyword evidence="1" id="KW-1133">Transmembrane helix</keyword>
<reference evidence="3" key="1">
    <citation type="journal article" date="2020" name="mSystems">
        <title>Genome- and Community-Level Interaction Insights into Carbon Utilization and Element Cycling Functions of Hydrothermarchaeota in Hydrothermal Sediment.</title>
        <authorList>
            <person name="Zhou Z."/>
            <person name="Liu Y."/>
            <person name="Xu W."/>
            <person name="Pan J."/>
            <person name="Luo Z.H."/>
            <person name="Li M."/>
        </authorList>
    </citation>
    <scope>NUCLEOTIDE SEQUENCE [LARGE SCALE GENOMIC DNA]</scope>
    <source>
        <strain evidence="3">SpSt-349</strain>
    </source>
</reference>